<dbReference type="EMBL" id="VCAZ01000197">
    <property type="protein sequence ID" value="TTF71949.1"/>
    <property type="molecule type" value="Genomic_DNA"/>
</dbReference>
<feature type="transmembrane region" description="Helical" evidence="14">
    <location>
        <begin position="72"/>
        <end position="96"/>
    </location>
</feature>
<keyword evidence="12" id="KW-0325">Glycoprotein</keyword>
<dbReference type="Pfam" id="PF00520">
    <property type="entry name" value="Ion_trans"/>
    <property type="match status" value="2"/>
</dbReference>
<evidence type="ECO:0000256" key="12">
    <source>
        <dbReference type="ARBA" id="ARBA00023180"/>
    </source>
</evidence>
<comment type="caution">
    <text evidence="16">The sequence shown here is derived from an EMBL/GenBank/DDBJ whole genome shotgun (WGS) entry which is preliminary data.</text>
</comment>
<evidence type="ECO:0000256" key="9">
    <source>
        <dbReference type="ARBA" id="ARBA00022989"/>
    </source>
</evidence>
<evidence type="ECO:0000256" key="4">
    <source>
        <dbReference type="ARBA" id="ARBA00022673"/>
    </source>
</evidence>
<evidence type="ECO:0000313" key="17">
    <source>
        <dbReference type="Proteomes" id="UP000319801"/>
    </source>
</evidence>
<dbReference type="Gene3D" id="1.20.120.350">
    <property type="entry name" value="Voltage-gated potassium channels. Chain C"/>
    <property type="match status" value="1"/>
</dbReference>
<evidence type="ECO:0000256" key="1">
    <source>
        <dbReference type="ARBA" id="ARBA00004141"/>
    </source>
</evidence>
<organism evidence="16 17">
    <name type="scientific">Bagarius yarrelli</name>
    <name type="common">Goonch</name>
    <name type="synonym">Bagrus yarrelli</name>
    <dbReference type="NCBI Taxonomy" id="175774"/>
    <lineage>
        <taxon>Eukaryota</taxon>
        <taxon>Metazoa</taxon>
        <taxon>Chordata</taxon>
        <taxon>Craniata</taxon>
        <taxon>Vertebrata</taxon>
        <taxon>Euteleostomi</taxon>
        <taxon>Actinopterygii</taxon>
        <taxon>Neopterygii</taxon>
        <taxon>Teleostei</taxon>
        <taxon>Ostariophysi</taxon>
        <taxon>Siluriformes</taxon>
        <taxon>Sisoridae</taxon>
        <taxon>Sisorinae</taxon>
        <taxon>Bagarius</taxon>
    </lineage>
</organism>
<evidence type="ECO:0000256" key="5">
    <source>
        <dbReference type="ARBA" id="ARBA00022692"/>
    </source>
</evidence>
<comment type="subcellular location">
    <subcellularLocation>
        <location evidence="1">Membrane</location>
        <topology evidence="1">Multi-pass membrane protein</topology>
    </subcellularLocation>
</comment>
<feature type="transmembrane region" description="Helical" evidence="14">
    <location>
        <begin position="631"/>
        <end position="650"/>
    </location>
</feature>
<evidence type="ECO:0000313" key="16">
    <source>
        <dbReference type="EMBL" id="TTF71949.1"/>
    </source>
</evidence>
<dbReference type="GO" id="GO:0098703">
    <property type="term" value="P:calcium ion import across plasma membrane"/>
    <property type="evidence" value="ECO:0007669"/>
    <property type="project" value="TreeGrafter"/>
</dbReference>
<keyword evidence="6" id="KW-0677">Repeat</keyword>
<keyword evidence="7" id="KW-0106">Calcium</keyword>
<keyword evidence="17" id="KW-1185">Reference proteome</keyword>
<keyword evidence="13" id="KW-0407">Ion channel</keyword>
<evidence type="ECO:0000256" key="14">
    <source>
        <dbReference type="SAM" id="Phobius"/>
    </source>
</evidence>
<evidence type="ECO:0000256" key="3">
    <source>
        <dbReference type="ARBA" id="ARBA00022568"/>
    </source>
</evidence>
<dbReference type="Proteomes" id="UP000319801">
    <property type="component" value="Unassembled WGS sequence"/>
</dbReference>
<sequence>MVLKMVALGVFGPRCYLGDTWNRLDLFIVMAGGGMKGHHIQACPEKNTAKNKKKNTTGMRILVTLLLDTLPMLGNVLLLCFFVFFIFGIVGVQLWAGLLRNRCFLDDDARIPDDSDDIAFICSTNRENGMLRCSDVPPRKVGGAYCANATGAAPLESTHRGCVNWNAYYNNCRASEHNPHNGAINFDNIGYAWIAIFQVITLEGWVDIMYYVMDAHSFYNFIYFIFLIIVGSFFMINLCLVVIATQFSETKQRENQLMREQRARFRSNESTLTSLAEPGSCYEEILNYLAHLLRKFYRYVVYLYNVCRKSKSANLGESSVGGANGHWSNNEKIELTRHLFPPHSVGYGSDVPDVKAGLLRGDKCLPTYASSFPLTVHSLKGIGVNYPTILPLAFFTHSRVHPGCSTGLKSKNSKVKTQHGVYSGVCSNVCAEAGGRSTPCDSPTCPVPAHTADTLSSASDCESDSEKESVTSVTEVKRASWDSVRKPKRENVLRVCVRCVRAVLRRIVDSKYFNRGIMIAILINTLSMGVEYHEQPAELTDVLEISNIVFTSLFALEMVLKLLACGLLGYISNPYNIFDLIIVIIRHDVWELIGQADGGLSVLRTFRLLRVLKLVRFLPALRRQLVVLMKTMDNVATFCMLLMLFIFIFRCFTLRLENGDTVSDRKNFDSLLWAIVTVFQVGITSPRCSLSVCQRREDTETGTV</sequence>
<dbReference type="AlphaFoldDB" id="A0A556VB47"/>
<evidence type="ECO:0000259" key="15">
    <source>
        <dbReference type="Pfam" id="PF00520"/>
    </source>
</evidence>
<dbReference type="InterPro" id="IPR050599">
    <property type="entry name" value="VDCC_alpha-1_subunit"/>
</dbReference>
<keyword evidence="8" id="KW-0851">Voltage-gated channel</keyword>
<keyword evidence="2" id="KW-0813">Transport</keyword>
<keyword evidence="4" id="KW-0107">Calcium channel</keyword>
<evidence type="ECO:0000256" key="2">
    <source>
        <dbReference type="ARBA" id="ARBA00022448"/>
    </source>
</evidence>
<feature type="transmembrane region" description="Helical" evidence="14">
    <location>
        <begin position="512"/>
        <end position="530"/>
    </location>
</feature>
<feature type="transmembrane region" description="Helical" evidence="14">
    <location>
        <begin position="191"/>
        <end position="212"/>
    </location>
</feature>
<feature type="transmembrane region" description="Helical" evidence="14">
    <location>
        <begin position="218"/>
        <end position="243"/>
    </location>
</feature>
<keyword evidence="11 14" id="KW-0472">Membrane</keyword>
<evidence type="ECO:0000256" key="6">
    <source>
        <dbReference type="ARBA" id="ARBA00022737"/>
    </source>
</evidence>
<dbReference type="PANTHER" id="PTHR45628">
    <property type="entry name" value="VOLTAGE-DEPENDENT CALCIUM CHANNEL TYPE A SUBUNIT ALPHA-1"/>
    <property type="match status" value="1"/>
</dbReference>
<dbReference type="GO" id="GO:0008331">
    <property type="term" value="F:high voltage-gated calcium channel activity"/>
    <property type="evidence" value="ECO:0007669"/>
    <property type="project" value="TreeGrafter"/>
</dbReference>
<evidence type="ECO:0000256" key="7">
    <source>
        <dbReference type="ARBA" id="ARBA00022837"/>
    </source>
</evidence>
<feature type="transmembrane region" description="Helical" evidence="14">
    <location>
        <begin position="550"/>
        <end position="571"/>
    </location>
</feature>
<dbReference type="Gene3D" id="1.10.287.70">
    <property type="match status" value="2"/>
</dbReference>
<dbReference type="SUPFAM" id="SSF81324">
    <property type="entry name" value="Voltage-gated potassium channels"/>
    <property type="match status" value="2"/>
</dbReference>
<evidence type="ECO:0000256" key="11">
    <source>
        <dbReference type="ARBA" id="ARBA00023136"/>
    </source>
</evidence>
<evidence type="ECO:0000256" key="8">
    <source>
        <dbReference type="ARBA" id="ARBA00022882"/>
    </source>
</evidence>
<dbReference type="InterPro" id="IPR005821">
    <property type="entry name" value="Ion_trans_dom"/>
</dbReference>
<dbReference type="FunFam" id="1.20.120.350:FF:000007">
    <property type="entry name" value="Voltage-dependent T-type calcium channel subunit alpha"/>
    <property type="match status" value="1"/>
</dbReference>
<dbReference type="PRINTS" id="PR01629">
    <property type="entry name" value="TVDCCALPHA1"/>
</dbReference>
<evidence type="ECO:0000256" key="10">
    <source>
        <dbReference type="ARBA" id="ARBA00023065"/>
    </source>
</evidence>
<dbReference type="InterPro" id="IPR027359">
    <property type="entry name" value="Volt_channel_dom_sf"/>
</dbReference>
<name>A0A556VB47_BAGYA</name>
<keyword evidence="3" id="KW-0109">Calcium transport</keyword>
<dbReference type="GO" id="GO:0005891">
    <property type="term" value="C:voltage-gated calcium channel complex"/>
    <property type="evidence" value="ECO:0007669"/>
    <property type="project" value="InterPro"/>
</dbReference>
<keyword evidence="9 14" id="KW-1133">Transmembrane helix</keyword>
<feature type="transmembrane region" description="Helical" evidence="14">
    <location>
        <begin position="670"/>
        <end position="690"/>
    </location>
</feature>
<evidence type="ECO:0000256" key="13">
    <source>
        <dbReference type="ARBA" id="ARBA00023303"/>
    </source>
</evidence>
<keyword evidence="5 14" id="KW-0812">Transmembrane</keyword>
<keyword evidence="10" id="KW-0406">Ion transport</keyword>
<accession>A0A556VB47</accession>
<gene>
    <name evidence="16" type="ORF">Baya_15132</name>
</gene>
<dbReference type="OrthoDB" id="416585at2759"/>
<dbReference type="FunFam" id="1.10.287.70:FF:000014">
    <property type="entry name" value="Voltage-dependent T-type calcium channel subunit alpha"/>
    <property type="match status" value="1"/>
</dbReference>
<feature type="domain" description="Ion transport" evidence="15">
    <location>
        <begin position="511"/>
        <end position="682"/>
    </location>
</feature>
<reference evidence="16 17" key="1">
    <citation type="journal article" date="2019" name="Genome Biol. Evol.">
        <title>Whole-Genome Sequencing of the Giant Devil Catfish, Bagarius yarrelli.</title>
        <authorList>
            <person name="Jiang W."/>
            <person name="Lv Y."/>
            <person name="Cheng L."/>
            <person name="Yang K."/>
            <person name="Chao B."/>
            <person name="Wang X."/>
            <person name="Li Y."/>
            <person name="Pan X."/>
            <person name="You X."/>
            <person name="Zhang Y."/>
            <person name="Yang J."/>
            <person name="Li J."/>
            <person name="Zhang X."/>
            <person name="Liu S."/>
            <person name="Sun C."/>
            <person name="Yang J."/>
            <person name="Shi Q."/>
        </authorList>
    </citation>
    <scope>NUCLEOTIDE SEQUENCE [LARGE SCALE GENOMIC DNA]</scope>
    <source>
        <strain evidence="16">JWS20170419001</strain>
        <tissue evidence="16">Muscle</tissue>
    </source>
</reference>
<feature type="domain" description="Ion transport" evidence="15">
    <location>
        <begin position="56"/>
        <end position="254"/>
    </location>
</feature>
<dbReference type="PANTHER" id="PTHR45628:SF37">
    <property type="entry name" value="VOLTAGE-DEPENDENT T-TYPE CALCIUM CHANNEL SUBUNIT ALPHA-1H"/>
    <property type="match status" value="1"/>
</dbReference>
<protein>
    <submittedName>
        <fullName evidence="16">Voltage-dependent T-type calcium channel subunit alpha-1I</fullName>
    </submittedName>
</protein>
<dbReference type="InterPro" id="IPR005445">
    <property type="entry name" value="VDCC_T_a1"/>
</dbReference>
<proteinExistence type="predicted"/>